<feature type="compositionally biased region" description="Basic and acidic residues" evidence="8">
    <location>
        <begin position="250"/>
        <end position="262"/>
    </location>
</feature>
<comment type="similarity">
    <text evidence="6">Belongs to the UTP23/FCF1 family. UTP23 subfamily.</text>
</comment>
<dbReference type="InterPro" id="IPR006984">
    <property type="entry name" value="Fcf1/UTP23"/>
</dbReference>
<feature type="compositionally biased region" description="Acidic residues" evidence="8">
    <location>
        <begin position="199"/>
        <end position="214"/>
    </location>
</feature>
<dbReference type="Pfam" id="PF24779">
    <property type="entry name" value="UTP23_sensor"/>
    <property type="match status" value="1"/>
</dbReference>
<dbReference type="CDD" id="cd09865">
    <property type="entry name" value="PIN_ScUtp23p-like"/>
    <property type="match status" value="1"/>
</dbReference>
<evidence type="ECO:0000256" key="2">
    <source>
        <dbReference type="ARBA" id="ARBA00022517"/>
    </source>
</evidence>
<proteinExistence type="inferred from homology"/>
<reference evidence="10" key="1">
    <citation type="submission" date="2022-07" db="EMBL/GenBank/DDBJ databases">
        <title>Fungi with potential for degradation of polypropylene.</title>
        <authorList>
            <person name="Gostincar C."/>
        </authorList>
    </citation>
    <scope>NUCLEOTIDE SEQUENCE</scope>
    <source>
        <strain evidence="10">EXF-13287</strain>
    </source>
</reference>
<dbReference type="GO" id="GO:0032040">
    <property type="term" value="C:small-subunit processome"/>
    <property type="evidence" value="ECO:0007669"/>
    <property type="project" value="InterPro"/>
</dbReference>
<dbReference type="SUPFAM" id="SSF88723">
    <property type="entry name" value="PIN domain-like"/>
    <property type="match status" value="1"/>
</dbReference>
<dbReference type="AlphaFoldDB" id="A0AA38RTF4"/>
<accession>A0AA38RTF4</accession>
<evidence type="ECO:0000256" key="6">
    <source>
        <dbReference type="ARBA" id="ARBA00038503"/>
    </source>
</evidence>
<keyword evidence="3" id="KW-0698">rRNA processing</keyword>
<evidence type="ECO:0000256" key="1">
    <source>
        <dbReference type="ARBA" id="ARBA00004604"/>
    </source>
</evidence>
<dbReference type="PANTHER" id="PTHR12416">
    <property type="entry name" value="RRNA-PROCESSING PROTEIN UTP23 HOMOLOG"/>
    <property type="match status" value="1"/>
</dbReference>
<comment type="caution">
    <text evidence="10">The sequence shown here is derived from an EMBL/GenBank/DDBJ whole genome shotgun (WGS) entry which is preliminary data.</text>
</comment>
<evidence type="ECO:0000256" key="4">
    <source>
        <dbReference type="ARBA" id="ARBA00023242"/>
    </source>
</evidence>
<feature type="region of interest" description="Disordered" evidence="8">
    <location>
        <begin position="180"/>
        <end position="345"/>
    </location>
</feature>
<feature type="domain" description="UTP23 sensor motif region" evidence="9">
    <location>
        <begin position="229"/>
        <end position="248"/>
    </location>
</feature>
<gene>
    <name evidence="10" type="ORF">NKR19_g3999</name>
</gene>
<dbReference type="FunFam" id="3.40.50.1010:FF:000006">
    <property type="entry name" value="rRNA-processing protein UTP23 homolog"/>
    <property type="match status" value="1"/>
</dbReference>
<keyword evidence="2" id="KW-0690">Ribosome biogenesis</keyword>
<feature type="compositionally biased region" description="Basic and acidic residues" evidence="8">
    <location>
        <begin position="269"/>
        <end position="290"/>
    </location>
</feature>
<dbReference type="Proteomes" id="UP001174691">
    <property type="component" value="Unassembled WGS sequence"/>
</dbReference>
<dbReference type="GO" id="GO:0006364">
    <property type="term" value="P:rRNA processing"/>
    <property type="evidence" value="ECO:0007669"/>
    <property type="project" value="UniProtKB-KW"/>
</dbReference>
<dbReference type="InterPro" id="IPR029060">
    <property type="entry name" value="PIN-like_dom_sf"/>
</dbReference>
<evidence type="ECO:0000313" key="10">
    <source>
        <dbReference type="EMBL" id="KAJ9156964.1"/>
    </source>
</evidence>
<evidence type="ECO:0000259" key="9">
    <source>
        <dbReference type="Pfam" id="PF24779"/>
    </source>
</evidence>
<feature type="compositionally biased region" description="Basic and acidic residues" evidence="8">
    <location>
        <begin position="189"/>
        <end position="198"/>
    </location>
</feature>
<evidence type="ECO:0000256" key="7">
    <source>
        <dbReference type="ARBA" id="ARBA00076388"/>
    </source>
</evidence>
<sequence length="345" mass="38269">MRGKRSKQYRKLIQQYTIHFGFREPYQVIVDADFVKDTTKCKMDLQAALERTLHGTVKPLITQCSIRHLYASNSDPSVAAAIEVAKNVCERRRCGHHPDTHPQPLSTLECLSSVIDPAKNGTNKHRYCVASQEMDVRRAMRAVKGVPLIYVNRSVMILEPMPDATRRACEGEEKGKLRDGFVRNVRGKTAGEKRKRDDEEGSGSEGEGEGEGEGEDARQDAAEKKKKKKKKKYGKKEPNPLSVRKPKKKMNAEEKLEDELRQIMKKKKENGEKQEEAEKAEGGEGAEVTKPKRKRRRRHKAAAEGGAGGEDGAKNGEQAGGQSGKDAAAPVEAHSHPAPNEAVEA</sequence>
<organism evidence="10 11">
    <name type="scientific">Coniochaeta hoffmannii</name>
    <dbReference type="NCBI Taxonomy" id="91930"/>
    <lineage>
        <taxon>Eukaryota</taxon>
        <taxon>Fungi</taxon>
        <taxon>Dikarya</taxon>
        <taxon>Ascomycota</taxon>
        <taxon>Pezizomycotina</taxon>
        <taxon>Sordariomycetes</taxon>
        <taxon>Sordariomycetidae</taxon>
        <taxon>Coniochaetales</taxon>
        <taxon>Coniochaetaceae</taxon>
        <taxon>Coniochaeta</taxon>
    </lineage>
</organism>
<name>A0AA38RTF4_9PEZI</name>
<dbReference type="InterPro" id="IPR057776">
    <property type="entry name" value="UTP23_sensor"/>
</dbReference>
<keyword evidence="11" id="KW-1185">Reference proteome</keyword>
<feature type="compositionally biased region" description="Basic residues" evidence="8">
    <location>
        <begin position="224"/>
        <end position="234"/>
    </location>
</feature>
<keyword evidence="4" id="KW-0539">Nucleus</keyword>
<protein>
    <recommendedName>
        <fullName evidence="7">U three protein 23</fullName>
    </recommendedName>
</protein>
<evidence type="ECO:0000256" key="5">
    <source>
        <dbReference type="ARBA" id="ARBA00037300"/>
    </source>
</evidence>
<evidence type="ECO:0000256" key="8">
    <source>
        <dbReference type="SAM" id="MobiDB-lite"/>
    </source>
</evidence>
<dbReference type="Gene3D" id="3.40.50.1010">
    <property type="entry name" value="5'-nuclease"/>
    <property type="match status" value="1"/>
</dbReference>
<evidence type="ECO:0000313" key="11">
    <source>
        <dbReference type="Proteomes" id="UP001174691"/>
    </source>
</evidence>
<comment type="subcellular location">
    <subcellularLocation>
        <location evidence="1">Nucleus</location>
        <location evidence="1">Nucleolus</location>
    </subcellularLocation>
</comment>
<dbReference type="EMBL" id="JANBVN010000047">
    <property type="protein sequence ID" value="KAJ9156964.1"/>
    <property type="molecule type" value="Genomic_DNA"/>
</dbReference>
<comment type="function">
    <text evidence="5">Involved in rRNA-processing and ribosome biogenesis.</text>
</comment>
<dbReference type="Pfam" id="PF04900">
    <property type="entry name" value="Fcf1"/>
    <property type="match status" value="1"/>
</dbReference>
<feature type="compositionally biased region" description="Basic residues" evidence="8">
    <location>
        <begin position="291"/>
        <end position="300"/>
    </location>
</feature>
<evidence type="ECO:0000256" key="3">
    <source>
        <dbReference type="ARBA" id="ARBA00022552"/>
    </source>
</evidence>